<dbReference type="Proteomes" id="UP000027138">
    <property type="component" value="Unassembled WGS sequence"/>
</dbReference>
<evidence type="ECO:0000313" key="3">
    <source>
        <dbReference type="Proteomes" id="UP000027138"/>
    </source>
</evidence>
<evidence type="ECO:0000313" key="2">
    <source>
        <dbReference type="EMBL" id="KDP26318.1"/>
    </source>
</evidence>
<keyword evidence="3" id="KW-1185">Reference proteome</keyword>
<protein>
    <submittedName>
        <fullName evidence="1">Uncharacterized protein</fullName>
    </submittedName>
</protein>
<sequence length="80" mass="8433">MEPELGEIESLKLEKRSIKQQEVSEMRGSALFIDGARAGQYRACQRRTDHVSAGTSDGCLAALNIGGQVIGTVAGQVGAD</sequence>
<proteinExistence type="predicted"/>
<reference evidence="1 3" key="1">
    <citation type="journal article" date="2014" name="PLoS ONE">
        <title>Global Analysis of Gene Expression Profiles in Physic Nut (Jatropha curcas L.) Seedlings Exposed to Salt Stress.</title>
        <authorList>
            <person name="Zhang L."/>
            <person name="Zhang C."/>
            <person name="Wu P."/>
            <person name="Chen Y."/>
            <person name="Li M."/>
            <person name="Jiang H."/>
            <person name="Wu G."/>
        </authorList>
    </citation>
    <scope>NUCLEOTIDE SEQUENCE [LARGE SCALE GENOMIC DNA]</scope>
    <source>
        <strain evidence="3">cv. GZQX0401</strain>
        <tissue evidence="1">Young leaves</tissue>
    </source>
</reference>
<dbReference type="EMBL" id="KK914896">
    <property type="protein sequence ID" value="KDP26318.1"/>
    <property type="molecule type" value="Genomic_DNA"/>
</dbReference>
<dbReference type="EMBL" id="KK915146">
    <property type="protein sequence ID" value="KDP24042.1"/>
    <property type="molecule type" value="Genomic_DNA"/>
</dbReference>
<dbReference type="AlphaFoldDB" id="A0A067JJH4"/>
<evidence type="ECO:0000313" key="1">
    <source>
        <dbReference type="EMBL" id="KDP24042.1"/>
    </source>
</evidence>
<organism evidence="1 3">
    <name type="scientific">Jatropha curcas</name>
    <name type="common">Barbados nut</name>
    <dbReference type="NCBI Taxonomy" id="180498"/>
    <lineage>
        <taxon>Eukaryota</taxon>
        <taxon>Viridiplantae</taxon>
        <taxon>Streptophyta</taxon>
        <taxon>Embryophyta</taxon>
        <taxon>Tracheophyta</taxon>
        <taxon>Spermatophyta</taxon>
        <taxon>Magnoliopsida</taxon>
        <taxon>eudicotyledons</taxon>
        <taxon>Gunneridae</taxon>
        <taxon>Pentapetalae</taxon>
        <taxon>rosids</taxon>
        <taxon>fabids</taxon>
        <taxon>Malpighiales</taxon>
        <taxon>Euphorbiaceae</taxon>
        <taxon>Crotonoideae</taxon>
        <taxon>Jatropheae</taxon>
        <taxon>Jatropha</taxon>
    </lineage>
</organism>
<name>A0A067JJH4_JATCU</name>
<accession>A0A067JJH4</accession>
<gene>
    <name evidence="2" type="ORF">JCGZ_22293</name>
    <name evidence="1" type="ORF">JCGZ_27035</name>
</gene>